<dbReference type="InterPro" id="IPR000468">
    <property type="entry name" value="Barstar"/>
</dbReference>
<dbReference type="Gene3D" id="3.30.370.10">
    <property type="entry name" value="Barstar-like"/>
    <property type="match status" value="1"/>
</dbReference>
<protein>
    <submittedName>
        <fullName evidence="3">RNAse (Barnase) inhibitor barstar</fullName>
    </submittedName>
</protein>
<evidence type="ECO:0000259" key="2">
    <source>
        <dbReference type="Pfam" id="PF01337"/>
    </source>
</evidence>
<organism evidence="3">
    <name type="scientific">Serratia fonticola</name>
    <dbReference type="NCBI Taxonomy" id="47917"/>
    <lineage>
        <taxon>Bacteria</taxon>
        <taxon>Pseudomonadati</taxon>
        <taxon>Pseudomonadota</taxon>
        <taxon>Gammaproteobacteria</taxon>
        <taxon>Enterobacterales</taxon>
        <taxon>Yersiniaceae</taxon>
        <taxon>Serratia</taxon>
    </lineage>
</organism>
<gene>
    <name evidence="3" type="ORF">FHU10_5072</name>
</gene>
<dbReference type="Pfam" id="PF01337">
    <property type="entry name" value="Barstar"/>
    <property type="match status" value="1"/>
</dbReference>
<dbReference type="EMBL" id="VISQ01000001">
    <property type="protein sequence ID" value="TVZ72396.1"/>
    <property type="molecule type" value="Genomic_DNA"/>
</dbReference>
<comment type="caution">
    <text evidence="3">The sequence shown here is derived from an EMBL/GenBank/DDBJ whole genome shotgun (WGS) entry which is preliminary data.</text>
</comment>
<dbReference type="SUPFAM" id="SSF52038">
    <property type="entry name" value="Barstar-related"/>
    <property type="match status" value="1"/>
</dbReference>
<dbReference type="OrthoDB" id="7575400at2"/>
<reference evidence="3" key="1">
    <citation type="submission" date="2019-06" db="EMBL/GenBank/DDBJ databases">
        <authorList>
            <person name="Deangelis K."/>
            <person name="Huntemann M."/>
            <person name="Clum A."/>
            <person name="Pillay M."/>
            <person name="Palaniappan K."/>
            <person name="Varghese N."/>
            <person name="Mikhailova N."/>
            <person name="Stamatis D."/>
            <person name="Reddy T."/>
            <person name="Daum C."/>
            <person name="Shapiro N."/>
            <person name="Ivanova N."/>
            <person name="Kyrpides N."/>
            <person name="Woyke T."/>
        </authorList>
    </citation>
    <scope>NUCLEOTIDE SEQUENCE [LARGE SCALE GENOMIC DNA]</scope>
    <source>
        <strain evidence="3">128R</strain>
    </source>
</reference>
<dbReference type="InterPro" id="IPR035905">
    <property type="entry name" value="Barstar-like_sf"/>
</dbReference>
<comment type="similarity">
    <text evidence="1">Belongs to the barstar family.</text>
</comment>
<sequence length="96" mass="11573">MKKIILDGNKQKTPMDMYRFFSDEFDFGPYFGNNPDALYDFMVPIDAEDKPLIISWSNSDVFKKEYPKEFEQFVSVFNRMDEFVKFDKTIFQFKFS</sequence>
<reference evidence="3" key="2">
    <citation type="submission" date="2019-08" db="EMBL/GenBank/DDBJ databases">
        <title>Investigation of anaerobic lignin degradation for improved lignocellulosic biofuels.</title>
        <authorList>
            <person name="Deangelis K.PhD."/>
        </authorList>
    </citation>
    <scope>NUCLEOTIDE SEQUENCE [LARGE SCALE GENOMIC DNA]</scope>
    <source>
        <strain evidence="3">128R</strain>
    </source>
</reference>
<dbReference type="AlphaFoldDB" id="A0A542BNA7"/>
<evidence type="ECO:0000256" key="1">
    <source>
        <dbReference type="ARBA" id="ARBA00006845"/>
    </source>
</evidence>
<name>A0A542BNA7_SERFO</name>
<accession>A0A542BNA7</accession>
<feature type="domain" description="Barstar (barnase inhibitor)" evidence="2">
    <location>
        <begin position="1"/>
        <end position="94"/>
    </location>
</feature>
<proteinExistence type="inferred from homology"/>
<evidence type="ECO:0000313" key="3">
    <source>
        <dbReference type="EMBL" id="TVZ72396.1"/>
    </source>
</evidence>